<proteinExistence type="inferred from homology"/>
<comment type="caution">
    <text evidence="8">The sequence shown here is derived from an EMBL/GenBank/DDBJ whole genome shotgun (WGS) entry which is preliminary data.</text>
</comment>
<dbReference type="Proteomes" id="UP001156102">
    <property type="component" value="Unassembled WGS sequence"/>
</dbReference>
<reference evidence="8" key="1">
    <citation type="submission" date="2022-07" db="EMBL/GenBank/DDBJ databases">
        <authorList>
            <person name="Li W.-J."/>
            <person name="Deng Q.-Q."/>
        </authorList>
    </citation>
    <scope>NUCLEOTIDE SEQUENCE</scope>
    <source>
        <strain evidence="8">SYSU M60031</strain>
    </source>
</reference>
<feature type="transmembrane region" description="Helical" evidence="6">
    <location>
        <begin position="171"/>
        <end position="193"/>
    </location>
</feature>
<keyword evidence="5 6" id="KW-0472">Membrane</keyword>
<feature type="transmembrane region" description="Helical" evidence="6">
    <location>
        <begin position="266"/>
        <end position="283"/>
    </location>
</feature>
<evidence type="ECO:0000256" key="3">
    <source>
        <dbReference type="ARBA" id="ARBA00022692"/>
    </source>
</evidence>
<dbReference type="Pfam" id="PF00892">
    <property type="entry name" value="EamA"/>
    <property type="match status" value="2"/>
</dbReference>
<keyword evidence="4 6" id="KW-1133">Transmembrane helix</keyword>
<feature type="transmembrane region" description="Helical" evidence="6">
    <location>
        <begin position="146"/>
        <end position="164"/>
    </location>
</feature>
<dbReference type="GO" id="GO:0016020">
    <property type="term" value="C:membrane"/>
    <property type="evidence" value="ECO:0007669"/>
    <property type="project" value="UniProtKB-SubCell"/>
</dbReference>
<evidence type="ECO:0000313" key="9">
    <source>
        <dbReference type="Proteomes" id="UP001156102"/>
    </source>
</evidence>
<evidence type="ECO:0000256" key="2">
    <source>
        <dbReference type="ARBA" id="ARBA00007362"/>
    </source>
</evidence>
<feature type="transmembrane region" description="Helical" evidence="6">
    <location>
        <begin position="213"/>
        <end position="235"/>
    </location>
</feature>
<feature type="transmembrane region" description="Helical" evidence="6">
    <location>
        <begin position="242"/>
        <end position="260"/>
    </location>
</feature>
<dbReference type="InterPro" id="IPR050638">
    <property type="entry name" value="AA-Vitamin_Transporters"/>
</dbReference>
<evidence type="ECO:0000256" key="6">
    <source>
        <dbReference type="SAM" id="Phobius"/>
    </source>
</evidence>
<dbReference type="PANTHER" id="PTHR32322">
    <property type="entry name" value="INNER MEMBRANE TRANSPORTER"/>
    <property type="match status" value="1"/>
</dbReference>
<comment type="similarity">
    <text evidence="2">Belongs to the EamA transporter family.</text>
</comment>
<evidence type="ECO:0000259" key="7">
    <source>
        <dbReference type="Pfam" id="PF00892"/>
    </source>
</evidence>
<keyword evidence="9" id="KW-1185">Reference proteome</keyword>
<accession>A0AA41XCC6</accession>
<dbReference type="InterPro" id="IPR037185">
    <property type="entry name" value="EmrE-like"/>
</dbReference>
<sequence>MGKLYTALLTLSIIWGTSFLFIKVLTPALGPWGVVFWRCLFGALFLVLVLAVTREKVNWRELPLFWIVMVGLINNVLPFGFIAIGEMSISSSLASVINAMTPISTLFIGMLLFASRVKGMQWVGIILGFSGILVLLQFDVRELAAGSWNGMLMVLAATFCYALGTQLSRRFLGHLSVLVLSASTLLAASVLALPIMLFGSKEGFRAPVSHDTFLSLGGLGVLGSGAAYLLFYYMVKRGSAEFASFVTYLVPLSAMLWGHLLLGEQVTYYMAAGLVLIFSGVYLSNFKKRKGKAEGTAAA</sequence>
<evidence type="ECO:0000256" key="1">
    <source>
        <dbReference type="ARBA" id="ARBA00004127"/>
    </source>
</evidence>
<evidence type="ECO:0000313" key="8">
    <source>
        <dbReference type="EMBL" id="MCP8970320.1"/>
    </source>
</evidence>
<name>A0AA41XCC6_9BACI</name>
<dbReference type="RefSeq" id="WP_254760235.1">
    <property type="nucleotide sequence ID" value="NZ_JANCLT010000010.1"/>
</dbReference>
<dbReference type="PANTHER" id="PTHR32322:SF2">
    <property type="entry name" value="EAMA DOMAIN-CONTAINING PROTEIN"/>
    <property type="match status" value="1"/>
</dbReference>
<dbReference type="AlphaFoldDB" id="A0AA41XCC6"/>
<dbReference type="EMBL" id="JANCLT010000010">
    <property type="protein sequence ID" value="MCP8970320.1"/>
    <property type="molecule type" value="Genomic_DNA"/>
</dbReference>
<keyword evidence="3 6" id="KW-0812">Transmembrane</keyword>
<evidence type="ECO:0000256" key="4">
    <source>
        <dbReference type="ARBA" id="ARBA00022989"/>
    </source>
</evidence>
<organism evidence="8 9">
    <name type="scientific">Ectobacillus ponti</name>
    <dbReference type="NCBI Taxonomy" id="2961894"/>
    <lineage>
        <taxon>Bacteria</taxon>
        <taxon>Bacillati</taxon>
        <taxon>Bacillota</taxon>
        <taxon>Bacilli</taxon>
        <taxon>Bacillales</taxon>
        <taxon>Bacillaceae</taxon>
        <taxon>Ectobacillus</taxon>
    </lineage>
</organism>
<feature type="domain" description="EamA" evidence="7">
    <location>
        <begin position="149"/>
        <end position="285"/>
    </location>
</feature>
<dbReference type="SUPFAM" id="SSF103481">
    <property type="entry name" value="Multidrug resistance efflux transporter EmrE"/>
    <property type="match status" value="2"/>
</dbReference>
<feature type="transmembrane region" description="Helical" evidence="6">
    <location>
        <begin position="64"/>
        <end position="84"/>
    </location>
</feature>
<dbReference type="InterPro" id="IPR000620">
    <property type="entry name" value="EamA_dom"/>
</dbReference>
<feature type="transmembrane region" description="Helical" evidence="6">
    <location>
        <begin position="35"/>
        <end position="52"/>
    </location>
</feature>
<feature type="transmembrane region" description="Helical" evidence="6">
    <location>
        <begin position="122"/>
        <end position="140"/>
    </location>
</feature>
<protein>
    <submittedName>
        <fullName evidence="8">DMT family transporter</fullName>
    </submittedName>
</protein>
<gene>
    <name evidence="8" type="ORF">NK662_17495</name>
</gene>
<comment type="subcellular location">
    <subcellularLocation>
        <location evidence="1">Endomembrane system</location>
        <topology evidence="1">Multi-pass membrane protein</topology>
    </subcellularLocation>
</comment>
<feature type="transmembrane region" description="Helical" evidence="6">
    <location>
        <begin position="96"/>
        <end position="115"/>
    </location>
</feature>
<feature type="domain" description="EamA" evidence="7">
    <location>
        <begin position="6"/>
        <end position="136"/>
    </location>
</feature>
<feature type="transmembrane region" description="Helical" evidence="6">
    <location>
        <begin position="7"/>
        <end position="29"/>
    </location>
</feature>
<evidence type="ECO:0000256" key="5">
    <source>
        <dbReference type="ARBA" id="ARBA00023136"/>
    </source>
</evidence>